<organism evidence="2 3">
    <name type="scientific">Flavobacterium bernardetii</name>
    <dbReference type="NCBI Taxonomy" id="2813823"/>
    <lineage>
        <taxon>Bacteria</taxon>
        <taxon>Pseudomonadati</taxon>
        <taxon>Bacteroidota</taxon>
        <taxon>Flavobacteriia</taxon>
        <taxon>Flavobacteriales</taxon>
        <taxon>Flavobacteriaceae</taxon>
        <taxon>Flavobacterium</taxon>
    </lineage>
</organism>
<sequence>MKTKILILFLLFSSLVNSQSLDDTIDWITRNSNGSEQVKYDVKTKKLLLISVRKAGNRISSLVKEINPNDVNSISISSSNNWNSVVINFKKGGSYINSYIVSENINEKSNEGKIKMYGIEISFEVDKIQIQKFKKAYINLLKEIGVKVIDGDLF</sequence>
<evidence type="ECO:0000313" key="2">
    <source>
        <dbReference type="EMBL" id="MBC5836224.1"/>
    </source>
</evidence>
<evidence type="ECO:0008006" key="4">
    <source>
        <dbReference type="Google" id="ProtNLM"/>
    </source>
</evidence>
<feature type="signal peptide" evidence="1">
    <location>
        <begin position="1"/>
        <end position="18"/>
    </location>
</feature>
<dbReference type="Proteomes" id="UP000605990">
    <property type="component" value="Unassembled WGS sequence"/>
</dbReference>
<evidence type="ECO:0000313" key="3">
    <source>
        <dbReference type="Proteomes" id="UP000605990"/>
    </source>
</evidence>
<dbReference type="EMBL" id="JACRUN010000014">
    <property type="protein sequence ID" value="MBC5836224.1"/>
    <property type="molecule type" value="Genomic_DNA"/>
</dbReference>
<accession>A0ABR7J304</accession>
<evidence type="ECO:0000256" key="1">
    <source>
        <dbReference type="SAM" id="SignalP"/>
    </source>
</evidence>
<keyword evidence="3" id="KW-1185">Reference proteome</keyword>
<gene>
    <name evidence="2" type="ORF">H8R27_15140</name>
</gene>
<reference evidence="2 3" key="1">
    <citation type="submission" date="2020-08" db="EMBL/GenBank/DDBJ databases">
        <title>Description of novel Flavobacterium F-408 isolate.</title>
        <authorList>
            <person name="Saticioglu I.B."/>
            <person name="Duman M."/>
            <person name="Altun S."/>
        </authorList>
    </citation>
    <scope>NUCLEOTIDE SEQUENCE [LARGE SCALE GENOMIC DNA]</scope>
    <source>
        <strain evidence="2 3">F-408</strain>
    </source>
</reference>
<dbReference type="RefSeq" id="WP_166131712.1">
    <property type="nucleotide sequence ID" value="NZ_JAANOQ010000014.1"/>
</dbReference>
<name>A0ABR7J304_9FLAO</name>
<proteinExistence type="predicted"/>
<keyword evidence="1" id="KW-0732">Signal</keyword>
<feature type="chain" id="PRO_5046697128" description="DUF4468 domain-containing protein" evidence="1">
    <location>
        <begin position="19"/>
        <end position="154"/>
    </location>
</feature>
<protein>
    <recommendedName>
        <fullName evidence="4">DUF4468 domain-containing protein</fullName>
    </recommendedName>
</protein>
<comment type="caution">
    <text evidence="2">The sequence shown here is derived from an EMBL/GenBank/DDBJ whole genome shotgun (WGS) entry which is preliminary data.</text>
</comment>